<feature type="transmembrane region" description="Helical" evidence="9">
    <location>
        <begin position="201"/>
        <end position="219"/>
    </location>
</feature>
<dbReference type="PATRIC" id="fig|388467.6.peg.2662"/>
<feature type="transmembrane region" description="Helical" evidence="9">
    <location>
        <begin position="409"/>
        <end position="426"/>
    </location>
</feature>
<dbReference type="InterPro" id="IPR006016">
    <property type="entry name" value="UspA"/>
</dbReference>
<dbReference type="SUPFAM" id="SSF54631">
    <property type="entry name" value="CBS-domain pair"/>
    <property type="match status" value="1"/>
</dbReference>
<evidence type="ECO:0000313" key="12">
    <source>
        <dbReference type="Proteomes" id="UP000027395"/>
    </source>
</evidence>
<dbReference type="Gene3D" id="3.10.580.10">
    <property type="entry name" value="CBS-domain"/>
    <property type="match status" value="1"/>
</dbReference>
<feature type="domain" description="CBS" evidence="10">
    <location>
        <begin position="528"/>
        <end position="586"/>
    </location>
</feature>
<dbReference type="InterPro" id="IPR014729">
    <property type="entry name" value="Rossmann-like_a/b/a_fold"/>
</dbReference>
<dbReference type="InterPro" id="IPR000644">
    <property type="entry name" value="CBS_dom"/>
</dbReference>
<feature type="transmembrane region" description="Helical" evidence="9">
    <location>
        <begin position="325"/>
        <end position="341"/>
    </location>
</feature>
<keyword evidence="3 9" id="KW-0812">Transmembrane</keyword>
<feature type="transmembrane region" description="Helical" evidence="9">
    <location>
        <begin position="165"/>
        <end position="189"/>
    </location>
</feature>
<sequence length="899" mass="97364">MWRISISREVSVLFSKILSPTTPKRFAIIEAGLIGLVSGLAAFILKEGAGWLGSLRISTSLNSAIPAWILLPIIGLIGGLLTGFLVERLAPETAGSGIPQVKAALAGEPISLDFRVAFAKLIGTMFTMGSGLTLGRQGPTVQIGAALAAWISRWVPTSPNYRRQLIACGAAAGLAAGFNAPIAGVLFVVEELLHDVSGITLGPAIIASFIGAVVSRLLGGQEFSDSATKTIILETVHDRLLYAREIPLFILLGILAGVLGAIFSRSIISGSKFNRRVLRWGLPQRMAVAGLLSGLVVSLLPLSFRNNTGIRQLILSGELSWETSALVFTAHFILTIIAASSGAPGGLFAPSLVLGSALGHLVGTWESELMLGIDQPMVFAFAGMGAFFCAVARTPMTAVVIVFEITTDFGLVLPLMISSVVAYLIAEKIDPESLYDQLLKLSGIELKSDHPIDGALENLRAANVMQRNVETLAGNLTLEQVIEAFAKSPHRGFPVVENGKLVGIITQTDLAQISNRQLPNHTPINQLMTTQPITVNPDDNLTHVLYLLGHYKLSRLPVIEHHHLVGIITRSDIIRAELGQINGEKTQVGRHYESSYIAYQTRGPQTGNGRLLVSLYNPQTAPALLKVAVAIAQERNYELECITVITIPYSKSPSETLVRLTKSRRLLQQAERLGQNSKISVHTQIRVAHDVAQAILETTQEEHIDLLLMGWHGDISAPDRIFGNVMDAVIRLVPCQVMLIKWGQNQTPHDPQTNTNSDPNTCPVLAWHRWLVPVRDTLANSVSVQLLPALIKLSFSPKICLFRVVKTLISTEEIKDFNQDSENLSHRLNTEVIFSNVCSNSVSEAVIDLADKDQCDVIVLGASREGMLRQVIQGNIPEAIAKNCQCTVILVRPAIEKYG</sequence>
<dbReference type="eggNOG" id="COG0038">
    <property type="taxonomic scope" value="Bacteria"/>
</dbReference>
<dbReference type="HOGENOM" id="CLU_016449_0_0_3"/>
<dbReference type="Gene3D" id="3.40.50.620">
    <property type="entry name" value="HUPs"/>
    <property type="match status" value="2"/>
</dbReference>
<dbReference type="Pfam" id="PF00654">
    <property type="entry name" value="Voltage_CLC"/>
    <property type="match status" value="1"/>
</dbReference>
<dbReference type="SUPFAM" id="SSF52402">
    <property type="entry name" value="Adenine nucleotide alpha hydrolases-like"/>
    <property type="match status" value="2"/>
</dbReference>
<accession>A0A073CU96</accession>
<keyword evidence="6 9" id="KW-0472">Membrane</keyword>
<dbReference type="Pfam" id="PF00571">
    <property type="entry name" value="CBS"/>
    <property type="match status" value="2"/>
</dbReference>
<dbReference type="Proteomes" id="UP000027395">
    <property type="component" value="Chromosome"/>
</dbReference>
<dbReference type="EMBL" id="CM002803">
    <property type="protein sequence ID" value="KEI67595.1"/>
    <property type="molecule type" value="Genomic_DNA"/>
</dbReference>
<dbReference type="eggNOG" id="COG0589">
    <property type="taxonomic scope" value="Bacteria"/>
</dbReference>
<dbReference type="InterPro" id="IPR014743">
    <property type="entry name" value="Cl-channel_core"/>
</dbReference>
<feature type="transmembrane region" description="Helical" evidence="9">
    <location>
        <begin position="287"/>
        <end position="304"/>
    </location>
</feature>
<dbReference type="AlphaFoldDB" id="A0A073CU96"/>
<organism evidence="11 12">
    <name type="scientific">Planktothrix agardhii (strain NIVA-CYA 126/8)</name>
    <dbReference type="NCBI Taxonomy" id="388467"/>
    <lineage>
        <taxon>Bacteria</taxon>
        <taxon>Bacillati</taxon>
        <taxon>Cyanobacteriota</taxon>
        <taxon>Cyanophyceae</taxon>
        <taxon>Oscillatoriophycideae</taxon>
        <taxon>Oscillatoriales</taxon>
        <taxon>Microcoleaceae</taxon>
        <taxon>Planktothrix</taxon>
    </lineage>
</organism>
<feature type="transmembrane region" description="Helical" evidence="9">
    <location>
        <begin position="248"/>
        <end position="267"/>
    </location>
</feature>
<evidence type="ECO:0000256" key="3">
    <source>
        <dbReference type="ARBA" id="ARBA00022692"/>
    </source>
</evidence>
<dbReference type="Pfam" id="PF00582">
    <property type="entry name" value="Usp"/>
    <property type="match status" value="2"/>
</dbReference>
<evidence type="ECO:0000256" key="5">
    <source>
        <dbReference type="ARBA" id="ARBA00023065"/>
    </source>
</evidence>
<dbReference type="Gene3D" id="1.10.3080.10">
    <property type="entry name" value="Clc chloride channel"/>
    <property type="match status" value="1"/>
</dbReference>
<evidence type="ECO:0000256" key="1">
    <source>
        <dbReference type="ARBA" id="ARBA00004141"/>
    </source>
</evidence>
<dbReference type="InterPro" id="IPR001807">
    <property type="entry name" value="ClC"/>
</dbReference>
<keyword evidence="5" id="KW-0406">Ion transport</keyword>
<evidence type="ECO:0000256" key="4">
    <source>
        <dbReference type="ARBA" id="ARBA00022989"/>
    </source>
</evidence>
<evidence type="ECO:0000259" key="10">
    <source>
        <dbReference type="PROSITE" id="PS51371"/>
    </source>
</evidence>
<keyword evidence="2" id="KW-0813">Transport</keyword>
<dbReference type="STRING" id="388467.A19Y_2711"/>
<keyword evidence="8" id="KW-0129">CBS domain</keyword>
<proteinExistence type="predicted"/>
<dbReference type="PANTHER" id="PTHR45711">
    <property type="entry name" value="CHLORIDE CHANNEL PROTEIN"/>
    <property type="match status" value="1"/>
</dbReference>
<dbReference type="SUPFAM" id="SSF81340">
    <property type="entry name" value="Clc chloride channel"/>
    <property type="match status" value="1"/>
</dbReference>
<protein>
    <recommendedName>
        <fullName evidence="10">CBS domain-containing protein</fullName>
    </recommendedName>
</protein>
<keyword evidence="4 9" id="KW-1133">Transmembrane helix</keyword>
<dbReference type="CDD" id="cd00293">
    <property type="entry name" value="USP-like"/>
    <property type="match status" value="2"/>
</dbReference>
<dbReference type="eggNOG" id="COG0517">
    <property type="taxonomic scope" value="Bacteria"/>
</dbReference>
<feature type="domain" description="CBS" evidence="10">
    <location>
        <begin position="465"/>
        <end position="520"/>
    </location>
</feature>
<dbReference type="PROSITE" id="PS51371">
    <property type="entry name" value="CBS"/>
    <property type="match status" value="2"/>
</dbReference>
<keyword evidence="12" id="KW-1185">Reference proteome</keyword>
<dbReference type="GO" id="GO:0005886">
    <property type="term" value="C:plasma membrane"/>
    <property type="evidence" value="ECO:0007669"/>
    <property type="project" value="TreeGrafter"/>
</dbReference>
<evidence type="ECO:0000256" key="9">
    <source>
        <dbReference type="SAM" id="Phobius"/>
    </source>
</evidence>
<dbReference type="InterPro" id="IPR046342">
    <property type="entry name" value="CBS_dom_sf"/>
</dbReference>
<dbReference type="RefSeq" id="WP_042154740.1">
    <property type="nucleotide sequence ID" value="NZ_CM002803.1"/>
</dbReference>
<feature type="transmembrane region" description="Helical" evidence="9">
    <location>
        <begin position="65"/>
        <end position="86"/>
    </location>
</feature>
<dbReference type="SMART" id="SM00116">
    <property type="entry name" value="CBS"/>
    <property type="match status" value="2"/>
</dbReference>
<comment type="subcellular location">
    <subcellularLocation>
        <location evidence="1">Membrane</location>
        <topology evidence="1">Multi-pass membrane protein</topology>
    </subcellularLocation>
</comment>
<dbReference type="CDD" id="cd01031">
    <property type="entry name" value="EriC"/>
    <property type="match status" value="1"/>
</dbReference>
<evidence type="ECO:0000256" key="2">
    <source>
        <dbReference type="ARBA" id="ARBA00022448"/>
    </source>
</evidence>
<evidence type="ECO:0000256" key="7">
    <source>
        <dbReference type="ARBA" id="ARBA00023214"/>
    </source>
</evidence>
<dbReference type="PRINTS" id="PR00762">
    <property type="entry name" value="CLCHANNEL"/>
</dbReference>
<feature type="transmembrane region" description="Helical" evidence="9">
    <location>
        <begin position="377"/>
        <end position="403"/>
    </location>
</feature>
<gene>
    <name evidence="11" type="ORF">A19Y_2711</name>
</gene>
<reference evidence="11 12" key="1">
    <citation type="journal article" date="2014" name="Appl. Environ. Microbiol.">
        <title>Elucidation of insertion elements encoded on plasmids and in vitro construction of shuttle vectors from the toxic cyanobacterium Planktothrix.</title>
        <authorList>
            <person name="Christiansen G."/>
            <person name="Goesmann A."/>
            <person name="Kurmayer R."/>
        </authorList>
    </citation>
    <scope>NUCLEOTIDE SEQUENCE [LARGE SCALE GENOMIC DNA]</scope>
    <source>
        <strain evidence="11 12">NIVA-CYA 126/8</strain>
    </source>
</reference>
<evidence type="ECO:0000256" key="6">
    <source>
        <dbReference type="ARBA" id="ARBA00023136"/>
    </source>
</evidence>
<dbReference type="PANTHER" id="PTHR45711:SF10">
    <property type="entry name" value="CHLORIDE CHANNEL PROTEIN"/>
    <property type="match status" value="1"/>
</dbReference>
<evidence type="ECO:0000313" key="11">
    <source>
        <dbReference type="EMBL" id="KEI67595.1"/>
    </source>
</evidence>
<evidence type="ECO:0000256" key="8">
    <source>
        <dbReference type="PROSITE-ProRule" id="PRU00703"/>
    </source>
</evidence>
<keyword evidence="7" id="KW-0868">Chloride</keyword>
<name>A0A073CU96_PLAA1</name>
<feature type="transmembrane region" description="Helical" evidence="9">
    <location>
        <begin position="26"/>
        <end position="45"/>
    </location>
</feature>
<dbReference type="GO" id="GO:0005247">
    <property type="term" value="F:voltage-gated chloride channel activity"/>
    <property type="evidence" value="ECO:0007669"/>
    <property type="project" value="TreeGrafter"/>
</dbReference>